<dbReference type="InterPro" id="IPR013112">
    <property type="entry name" value="FAD-bd_8"/>
</dbReference>
<keyword evidence="6" id="KW-0479">Metal-binding</keyword>
<evidence type="ECO:0000256" key="8">
    <source>
        <dbReference type="ARBA" id="ARBA00022989"/>
    </source>
</evidence>
<name>A0ABU2L4H6_9ACTN</name>
<dbReference type="PANTHER" id="PTHR47354:SF8">
    <property type="entry name" value="1,2-PHENYLACETYL-COA EPOXIDASE, SUBUNIT E"/>
    <property type="match status" value="1"/>
</dbReference>
<evidence type="ECO:0000256" key="10">
    <source>
        <dbReference type="ARBA" id="ARBA00023004"/>
    </source>
</evidence>
<gene>
    <name evidence="15" type="ORF">RM780_05595</name>
</gene>
<dbReference type="PANTHER" id="PTHR47354">
    <property type="entry name" value="NADH OXIDOREDUCTASE HCR"/>
    <property type="match status" value="1"/>
</dbReference>
<evidence type="ECO:0000313" key="16">
    <source>
        <dbReference type="Proteomes" id="UP001183388"/>
    </source>
</evidence>
<feature type="transmembrane region" description="Helical" evidence="13">
    <location>
        <begin position="113"/>
        <end position="132"/>
    </location>
</feature>
<organism evidence="15 16">
    <name type="scientific">Streptomyces boetiae</name>
    <dbReference type="NCBI Taxonomy" id="3075541"/>
    <lineage>
        <taxon>Bacteria</taxon>
        <taxon>Bacillati</taxon>
        <taxon>Actinomycetota</taxon>
        <taxon>Actinomycetes</taxon>
        <taxon>Kitasatosporales</taxon>
        <taxon>Streptomycetaceae</taxon>
        <taxon>Streptomyces</taxon>
    </lineage>
</organism>
<keyword evidence="10" id="KW-0408">Iron</keyword>
<keyword evidence="11" id="KW-0411">Iron-sulfur</keyword>
<evidence type="ECO:0000313" key="15">
    <source>
        <dbReference type="EMBL" id="MDT0306435.1"/>
    </source>
</evidence>
<evidence type="ECO:0000256" key="1">
    <source>
        <dbReference type="ARBA" id="ARBA00001974"/>
    </source>
</evidence>
<dbReference type="EMBL" id="JAVREN010000005">
    <property type="protein sequence ID" value="MDT0306435.1"/>
    <property type="molecule type" value="Genomic_DNA"/>
</dbReference>
<dbReference type="PROSITE" id="PS51384">
    <property type="entry name" value="FAD_FR"/>
    <property type="match status" value="1"/>
</dbReference>
<feature type="transmembrane region" description="Helical" evidence="13">
    <location>
        <begin position="139"/>
        <end position="158"/>
    </location>
</feature>
<feature type="transmembrane region" description="Helical" evidence="13">
    <location>
        <begin position="170"/>
        <end position="189"/>
    </location>
</feature>
<dbReference type="InterPro" id="IPR039261">
    <property type="entry name" value="FNR_nucleotide-bd"/>
</dbReference>
<feature type="domain" description="FAD-binding FR-type" evidence="14">
    <location>
        <begin position="191"/>
        <end position="294"/>
    </location>
</feature>
<feature type="transmembrane region" description="Helical" evidence="13">
    <location>
        <begin position="32"/>
        <end position="48"/>
    </location>
</feature>
<evidence type="ECO:0000256" key="12">
    <source>
        <dbReference type="ARBA" id="ARBA00023136"/>
    </source>
</evidence>
<keyword evidence="3" id="KW-0285">Flavoprotein</keyword>
<evidence type="ECO:0000259" key="14">
    <source>
        <dbReference type="PROSITE" id="PS51384"/>
    </source>
</evidence>
<evidence type="ECO:0000256" key="9">
    <source>
        <dbReference type="ARBA" id="ARBA00023002"/>
    </source>
</evidence>
<keyword evidence="8 13" id="KW-1133">Transmembrane helix</keyword>
<evidence type="ECO:0000256" key="4">
    <source>
        <dbReference type="ARBA" id="ARBA00022692"/>
    </source>
</evidence>
<keyword evidence="16" id="KW-1185">Reference proteome</keyword>
<accession>A0ABU2L4H6</accession>
<sequence>MTRLAALMLLTALPFVPLLGRAGDIGDAANLTGLGGALCLWWQVLLGIRQVSERLSDDRLAVVALHRWLGGCGAFLVLLHPLLEMISLQQDLAYLAELDFTWVESTYTSLGRIALGLFLLLWLSSTLLRAAVRHRLWRFVHYVSYPLAGLVLLHAWGVGSYLAELPWLRAYWLGLAAVLALAVAWRAAVPLWTHRYRLAAAEALSPTVTEYTLAPAGRGRARGRGLRPPRPGQFCYLRLRAFSRAHPFSVVRQGEDGRLTFAVKSAGPFTARLARLAPGAVLRLDGPYGTFTREAHEDDRPAVLVAGGIGVTPFVDLVRRHAGPHMTLRHLVSSPAEAVYREELRDRLGPRYEDAFPRDLPLDRRARYFVCGSPGFIAATTARLRTRGVPREQVFTEQFDC</sequence>
<protein>
    <submittedName>
        <fullName evidence="15">Ferric reductase-like transmembrane domain-containing protein</fullName>
    </submittedName>
</protein>
<dbReference type="RefSeq" id="WP_311629352.1">
    <property type="nucleotide sequence ID" value="NZ_JAVREN010000005.1"/>
</dbReference>
<keyword evidence="5" id="KW-0001">2Fe-2S</keyword>
<dbReference type="Proteomes" id="UP001183388">
    <property type="component" value="Unassembled WGS sequence"/>
</dbReference>
<evidence type="ECO:0000256" key="7">
    <source>
        <dbReference type="ARBA" id="ARBA00022827"/>
    </source>
</evidence>
<evidence type="ECO:0000256" key="2">
    <source>
        <dbReference type="ARBA" id="ARBA00004141"/>
    </source>
</evidence>
<comment type="subcellular location">
    <subcellularLocation>
        <location evidence="2">Membrane</location>
        <topology evidence="2">Multi-pass membrane protein</topology>
    </subcellularLocation>
</comment>
<comment type="cofactor">
    <cofactor evidence="1">
        <name>FAD</name>
        <dbReference type="ChEBI" id="CHEBI:57692"/>
    </cofactor>
</comment>
<keyword evidence="4 13" id="KW-0812">Transmembrane</keyword>
<evidence type="ECO:0000256" key="5">
    <source>
        <dbReference type="ARBA" id="ARBA00022714"/>
    </source>
</evidence>
<evidence type="ECO:0000256" key="6">
    <source>
        <dbReference type="ARBA" id="ARBA00022723"/>
    </source>
</evidence>
<evidence type="ECO:0000256" key="3">
    <source>
        <dbReference type="ARBA" id="ARBA00022630"/>
    </source>
</evidence>
<reference evidence="16" key="1">
    <citation type="submission" date="2023-07" db="EMBL/GenBank/DDBJ databases">
        <title>30 novel species of actinomycetes from the DSMZ collection.</title>
        <authorList>
            <person name="Nouioui I."/>
        </authorList>
    </citation>
    <scope>NUCLEOTIDE SEQUENCE [LARGE SCALE GENOMIC DNA]</scope>
    <source>
        <strain evidence="16">DSM 44917</strain>
    </source>
</reference>
<dbReference type="InterPro" id="IPR050415">
    <property type="entry name" value="MRET"/>
</dbReference>
<dbReference type="InterPro" id="IPR017927">
    <property type="entry name" value="FAD-bd_FR_type"/>
</dbReference>
<dbReference type="SUPFAM" id="SSF63380">
    <property type="entry name" value="Riboflavin synthase domain-like"/>
    <property type="match status" value="1"/>
</dbReference>
<dbReference type="Gene3D" id="3.40.50.80">
    <property type="entry name" value="Nucleotide-binding domain of ferredoxin-NADP reductase (FNR) module"/>
    <property type="match status" value="2"/>
</dbReference>
<dbReference type="Pfam" id="PF01794">
    <property type="entry name" value="Ferric_reduct"/>
    <property type="match status" value="1"/>
</dbReference>
<keyword evidence="9" id="KW-0560">Oxidoreductase</keyword>
<dbReference type="SUPFAM" id="SSF52343">
    <property type="entry name" value="Ferredoxin reductase-like, C-terminal NADP-linked domain"/>
    <property type="match status" value="1"/>
</dbReference>
<evidence type="ECO:0000256" key="11">
    <source>
        <dbReference type="ARBA" id="ARBA00023014"/>
    </source>
</evidence>
<feature type="transmembrane region" description="Helical" evidence="13">
    <location>
        <begin position="60"/>
        <end position="83"/>
    </location>
</feature>
<dbReference type="InterPro" id="IPR013130">
    <property type="entry name" value="Fe3_Rdtase_TM_dom"/>
</dbReference>
<dbReference type="Gene3D" id="2.40.30.10">
    <property type="entry name" value="Translation factors"/>
    <property type="match status" value="1"/>
</dbReference>
<evidence type="ECO:0000256" key="13">
    <source>
        <dbReference type="SAM" id="Phobius"/>
    </source>
</evidence>
<keyword evidence="12 13" id="KW-0472">Membrane</keyword>
<comment type="caution">
    <text evidence="15">The sequence shown here is derived from an EMBL/GenBank/DDBJ whole genome shotgun (WGS) entry which is preliminary data.</text>
</comment>
<dbReference type="Pfam" id="PF08022">
    <property type="entry name" value="FAD_binding_8"/>
    <property type="match status" value="1"/>
</dbReference>
<dbReference type="InterPro" id="IPR017938">
    <property type="entry name" value="Riboflavin_synthase-like_b-brl"/>
</dbReference>
<keyword evidence="7" id="KW-0274">FAD</keyword>
<proteinExistence type="predicted"/>